<feature type="compositionally biased region" description="Polar residues" evidence="1">
    <location>
        <begin position="230"/>
        <end position="247"/>
    </location>
</feature>
<proteinExistence type="predicted"/>
<dbReference type="WBParaSite" id="HPLM_0002079801-mRNA-1">
    <property type="protein sequence ID" value="HPLM_0002079801-mRNA-1"/>
    <property type="gene ID" value="HPLM_0002079801"/>
</dbReference>
<sequence length="247" mass="27735">MNAQKFMTHAEHVSGFYLYLTAIQPGTSQLSSYATLMFTEALNEVRFNTITERTRTAINELQDRFCCCGLNGPADYGWEFEKEHDRRVARARYIRSWRAQMDSELEHERKDEFEEDTISDKAEQKSAISQASEQKQNAGNSQKLNLEPIASTDGPLQSKQESFDSARKMSVNKDARLPYQGLRNGEGGRTSAGRGASNRWRKTPRQKPVSLSTTVSARASNSSEKEESIANPSQVNEPLLGSQTISN</sequence>
<gene>
    <name evidence="2" type="ORF">HPLM_LOCUS20790</name>
</gene>
<feature type="compositionally biased region" description="Polar residues" evidence="1">
    <location>
        <begin position="126"/>
        <end position="144"/>
    </location>
</feature>
<dbReference type="InterPro" id="IPR008952">
    <property type="entry name" value="Tetraspanin_EC2_sf"/>
</dbReference>
<feature type="compositionally biased region" description="Basic and acidic residues" evidence="1">
    <location>
        <begin position="104"/>
        <end position="124"/>
    </location>
</feature>
<reference evidence="4" key="1">
    <citation type="submission" date="2017-02" db="UniProtKB">
        <authorList>
            <consortium name="WormBaseParasite"/>
        </authorList>
    </citation>
    <scope>IDENTIFICATION</scope>
</reference>
<dbReference type="Proteomes" id="UP000268014">
    <property type="component" value="Unassembled WGS sequence"/>
</dbReference>
<evidence type="ECO:0000313" key="4">
    <source>
        <dbReference type="WBParaSite" id="HPLM_0002079801-mRNA-1"/>
    </source>
</evidence>
<feature type="compositionally biased region" description="Polar residues" evidence="1">
    <location>
        <begin position="209"/>
        <end position="222"/>
    </location>
</feature>
<dbReference type="SUPFAM" id="SSF48652">
    <property type="entry name" value="Tetraspanin"/>
    <property type="match status" value="1"/>
</dbReference>
<organism evidence="4">
    <name type="scientific">Haemonchus placei</name>
    <name type="common">Barber's pole worm</name>
    <dbReference type="NCBI Taxonomy" id="6290"/>
    <lineage>
        <taxon>Eukaryota</taxon>
        <taxon>Metazoa</taxon>
        <taxon>Ecdysozoa</taxon>
        <taxon>Nematoda</taxon>
        <taxon>Chromadorea</taxon>
        <taxon>Rhabditida</taxon>
        <taxon>Rhabditina</taxon>
        <taxon>Rhabditomorpha</taxon>
        <taxon>Strongyloidea</taxon>
        <taxon>Trichostrongylidae</taxon>
        <taxon>Haemonchus</taxon>
    </lineage>
</organism>
<dbReference type="EMBL" id="UZAF01022581">
    <property type="protein sequence ID" value="VDO86005.1"/>
    <property type="molecule type" value="Genomic_DNA"/>
</dbReference>
<protein>
    <submittedName>
        <fullName evidence="4">Cyclin_C domain-containing protein</fullName>
    </submittedName>
</protein>
<evidence type="ECO:0000313" key="2">
    <source>
        <dbReference type="EMBL" id="VDO86005.1"/>
    </source>
</evidence>
<dbReference type="AlphaFoldDB" id="A0A0N4X8V6"/>
<evidence type="ECO:0000256" key="1">
    <source>
        <dbReference type="SAM" id="MobiDB-lite"/>
    </source>
</evidence>
<feature type="region of interest" description="Disordered" evidence="1">
    <location>
        <begin position="104"/>
        <end position="247"/>
    </location>
</feature>
<dbReference type="STRING" id="6290.A0A0N4X8V6"/>
<dbReference type="GO" id="GO:0016020">
    <property type="term" value="C:membrane"/>
    <property type="evidence" value="ECO:0007669"/>
    <property type="project" value="InterPro"/>
</dbReference>
<name>A0A0N4X8V6_HAEPC</name>
<evidence type="ECO:0000313" key="3">
    <source>
        <dbReference type="Proteomes" id="UP000268014"/>
    </source>
</evidence>
<reference evidence="2 3" key="2">
    <citation type="submission" date="2018-11" db="EMBL/GenBank/DDBJ databases">
        <authorList>
            <consortium name="Pathogen Informatics"/>
        </authorList>
    </citation>
    <scope>NUCLEOTIDE SEQUENCE [LARGE SCALE GENOMIC DNA]</scope>
    <source>
        <strain evidence="2 3">MHpl1</strain>
    </source>
</reference>
<dbReference type="OrthoDB" id="5824177at2759"/>
<keyword evidence="3" id="KW-1185">Reference proteome</keyword>
<feature type="compositionally biased region" description="Basic and acidic residues" evidence="1">
    <location>
        <begin position="161"/>
        <end position="176"/>
    </location>
</feature>
<accession>A0A0N4X8V6</accession>
<dbReference type="Gene3D" id="1.10.1450.10">
    <property type="entry name" value="Tetraspanin"/>
    <property type="match status" value="1"/>
</dbReference>